<keyword evidence="1" id="KW-0812">Transmembrane</keyword>
<evidence type="ECO:0000313" key="3">
    <source>
        <dbReference type="Proteomes" id="UP000824112"/>
    </source>
</evidence>
<evidence type="ECO:0000313" key="2">
    <source>
        <dbReference type="EMBL" id="HIU55686.1"/>
    </source>
</evidence>
<name>A0A9D1SD24_9BACT</name>
<accession>A0A9D1SD24</accession>
<dbReference type="AlphaFoldDB" id="A0A9D1SD24"/>
<proteinExistence type="predicted"/>
<feature type="transmembrane region" description="Helical" evidence="1">
    <location>
        <begin position="241"/>
        <end position="259"/>
    </location>
</feature>
<protein>
    <submittedName>
        <fullName evidence="2">Uncharacterized protein</fullName>
    </submittedName>
</protein>
<gene>
    <name evidence="2" type="ORF">IAB03_07780</name>
</gene>
<keyword evidence="1" id="KW-1133">Transmembrane helix</keyword>
<comment type="caution">
    <text evidence="2">The sequence shown here is derived from an EMBL/GenBank/DDBJ whole genome shotgun (WGS) entry which is preliminary data.</text>
</comment>
<sequence>MNTFSIQRIGWLLRNLWATQQHHLVSYLCFHVAFVGLVLINLPANHIQQFVFLFGLFLNVALYFLALVHYMRNSSREYTLLPATTFEKFSAILLSQLIALTAYLALFILLNTTYNLLFANLLQIPQPTDPDIWQHSLLPSVYTLNPICWFREQIKTLTGTSYLLFLFIPTIIIALQSGKKDNRLLQTFIIGILVIAFLIPVGSTKETVQTTSTSIDTEHLLFQDATPIVCRAAESPTTGSLLLAGCFCLTVLVAAYFALQEKEIY</sequence>
<dbReference type="EMBL" id="DVNA01000173">
    <property type="protein sequence ID" value="HIU55686.1"/>
    <property type="molecule type" value="Genomic_DNA"/>
</dbReference>
<feature type="transmembrane region" description="Helical" evidence="1">
    <location>
        <begin position="159"/>
        <end position="177"/>
    </location>
</feature>
<evidence type="ECO:0000256" key="1">
    <source>
        <dbReference type="SAM" id="Phobius"/>
    </source>
</evidence>
<feature type="transmembrane region" description="Helical" evidence="1">
    <location>
        <begin position="24"/>
        <end position="44"/>
    </location>
</feature>
<dbReference type="Proteomes" id="UP000824112">
    <property type="component" value="Unassembled WGS sequence"/>
</dbReference>
<reference evidence="2" key="1">
    <citation type="submission" date="2020-10" db="EMBL/GenBank/DDBJ databases">
        <authorList>
            <person name="Gilroy R."/>
        </authorList>
    </citation>
    <scope>NUCLEOTIDE SEQUENCE</scope>
    <source>
        <strain evidence="2">CHK158-818</strain>
    </source>
</reference>
<feature type="transmembrane region" description="Helical" evidence="1">
    <location>
        <begin position="50"/>
        <end position="70"/>
    </location>
</feature>
<organism evidence="2 3">
    <name type="scientific">Candidatus Gallibacteroides avistercoris</name>
    <dbReference type="NCBI Taxonomy" id="2840833"/>
    <lineage>
        <taxon>Bacteria</taxon>
        <taxon>Pseudomonadati</taxon>
        <taxon>Bacteroidota</taxon>
        <taxon>Bacteroidia</taxon>
        <taxon>Bacteroidales</taxon>
        <taxon>Bacteroidaceae</taxon>
        <taxon>Bacteroidaceae incertae sedis</taxon>
        <taxon>Candidatus Gallibacteroides</taxon>
    </lineage>
</organism>
<reference evidence="2" key="2">
    <citation type="journal article" date="2021" name="PeerJ">
        <title>Extensive microbial diversity within the chicken gut microbiome revealed by metagenomics and culture.</title>
        <authorList>
            <person name="Gilroy R."/>
            <person name="Ravi A."/>
            <person name="Getino M."/>
            <person name="Pursley I."/>
            <person name="Horton D.L."/>
            <person name="Alikhan N.F."/>
            <person name="Baker D."/>
            <person name="Gharbi K."/>
            <person name="Hall N."/>
            <person name="Watson M."/>
            <person name="Adriaenssens E.M."/>
            <person name="Foster-Nyarko E."/>
            <person name="Jarju S."/>
            <person name="Secka A."/>
            <person name="Antonio M."/>
            <person name="Oren A."/>
            <person name="Chaudhuri R.R."/>
            <person name="La Ragione R."/>
            <person name="Hildebrand F."/>
            <person name="Pallen M.J."/>
        </authorList>
    </citation>
    <scope>NUCLEOTIDE SEQUENCE</scope>
    <source>
        <strain evidence="2">CHK158-818</strain>
    </source>
</reference>
<keyword evidence="1" id="KW-0472">Membrane</keyword>
<feature type="transmembrane region" description="Helical" evidence="1">
    <location>
        <begin position="184"/>
        <end position="202"/>
    </location>
</feature>
<feature type="transmembrane region" description="Helical" evidence="1">
    <location>
        <begin position="91"/>
        <end position="110"/>
    </location>
</feature>